<dbReference type="STRING" id="1148509.SAMN05216222_4891"/>
<dbReference type="RefSeq" id="WP_092280054.1">
    <property type="nucleotide sequence ID" value="NZ_LT629762.1"/>
</dbReference>
<reference evidence="2 3" key="1">
    <citation type="submission" date="2016-10" db="EMBL/GenBank/DDBJ databases">
        <authorList>
            <person name="de Groot N.N."/>
        </authorList>
    </citation>
    <scope>NUCLEOTIDE SEQUENCE [LARGE SCALE GENOMIC DNA]</scope>
    <source>
        <strain evidence="2 3">LMG 26867</strain>
    </source>
</reference>
<accession>A0A1H2B337</accession>
<sequence length="73" mass="7857">MKVTNSGTAPRGVYLGGTIKLIRPGASRELALEGDDLVQAKKINVLSFEEVVEPESAEKADRTAKTKSKEQAK</sequence>
<evidence type="ECO:0000256" key="1">
    <source>
        <dbReference type="SAM" id="MobiDB-lite"/>
    </source>
</evidence>
<dbReference type="Proteomes" id="UP000198481">
    <property type="component" value="Chromosome I"/>
</dbReference>
<feature type="compositionally biased region" description="Basic and acidic residues" evidence="1">
    <location>
        <begin position="56"/>
        <end position="73"/>
    </location>
</feature>
<evidence type="ECO:0000313" key="3">
    <source>
        <dbReference type="Proteomes" id="UP000198481"/>
    </source>
</evidence>
<proteinExistence type="predicted"/>
<dbReference type="AlphaFoldDB" id="A0A1H2B337"/>
<name>A0A1H2B337_9PSED</name>
<organism evidence="2 3">
    <name type="scientific">Pseudomonas prosekii</name>
    <dbReference type="NCBI Taxonomy" id="1148509"/>
    <lineage>
        <taxon>Bacteria</taxon>
        <taxon>Pseudomonadati</taxon>
        <taxon>Pseudomonadota</taxon>
        <taxon>Gammaproteobacteria</taxon>
        <taxon>Pseudomonadales</taxon>
        <taxon>Pseudomonadaceae</taxon>
        <taxon>Pseudomonas</taxon>
    </lineage>
</organism>
<feature type="region of interest" description="Disordered" evidence="1">
    <location>
        <begin position="53"/>
        <end position="73"/>
    </location>
</feature>
<gene>
    <name evidence="2" type="ORF">SAMN05216222_4891</name>
</gene>
<evidence type="ECO:0008006" key="4">
    <source>
        <dbReference type="Google" id="ProtNLM"/>
    </source>
</evidence>
<dbReference type="EMBL" id="LT629762">
    <property type="protein sequence ID" value="SDT52665.1"/>
    <property type="molecule type" value="Genomic_DNA"/>
</dbReference>
<evidence type="ECO:0000313" key="2">
    <source>
        <dbReference type="EMBL" id="SDT52665.1"/>
    </source>
</evidence>
<protein>
    <recommendedName>
        <fullName evidence="4">Mu-like prophage FluMu N-terminal domain-containing protein</fullName>
    </recommendedName>
</protein>